<keyword evidence="4" id="KW-1185">Reference proteome</keyword>
<dbReference type="EC" id="1.-.-.-" evidence="3"/>
<accession>A0A9X2E420</accession>
<dbReference type="InterPro" id="IPR019965">
    <property type="entry name" value="PPOX_F420-dep_Rv2061_put"/>
</dbReference>
<keyword evidence="1 3" id="KW-0560">Oxidoreductase</keyword>
<reference evidence="3" key="1">
    <citation type="submission" date="2022-06" db="EMBL/GenBank/DDBJ databases">
        <title>Novel species in genus nocardia.</title>
        <authorList>
            <person name="Li F."/>
        </authorList>
    </citation>
    <scope>NUCLEOTIDE SEQUENCE</scope>
    <source>
        <strain evidence="3">CDC141</strain>
    </source>
</reference>
<dbReference type="Gene3D" id="2.30.110.10">
    <property type="entry name" value="Electron Transport, Fmn-binding Protein, Chain A"/>
    <property type="match status" value="1"/>
</dbReference>
<evidence type="ECO:0000259" key="2">
    <source>
        <dbReference type="Pfam" id="PF01243"/>
    </source>
</evidence>
<dbReference type="NCBIfam" id="TIGR03666">
    <property type="entry name" value="Rv2061_F420"/>
    <property type="match status" value="1"/>
</dbReference>
<feature type="domain" description="Pyridoxamine 5'-phosphate oxidase N-terminal" evidence="2">
    <location>
        <begin position="3"/>
        <end position="99"/>
    </location>
</feature>
<dbReference type="InterPro" id="IPR012349">
    <property type="entry name" value="Split_barrel_FMN-bd"/>
</dbReference>
<protein>
    <submittedName>
        <fullName evidence="3">PPOX class F420-dependent oxidoreductase</fullName>
        <ecNumber evidence="3">1.-.-.-</ecNumber>
    </submittedName>
</protein>
<evidence type="ECO:0000313" key="4">
    <source>
        <dbReference type="Proteomes" id="UP001139157"/>
    </source>
</evidence>
<dbReference type="InterPro" id="IPR011576">
    <property type="entry name" value="Pyridox_Oxase_N"/>
</dbReference>
<evidence type="ECO:0000313" key="3">
    <source>
        <dbReference type="EMBL" id="MCM6773255.1"/>
    </source>
</evidence>
<evidence type="ECO:0000256" key="1">
    <source>
        <dbReference type="ARBA" id="ARBA00023002"/>
    </source>
</evidence>
<dbReference type="RefSeq" id="WP_251910302.1">
    <property type="nucleotide sequence ID" value="NZ_JAMRXG010000003.1"/>
</dbReference>
<dbReference type="InterPro" id="IPR052019">
    <property type="entry name" value="F420H2_bilvrd_red/Heme_oxyg"/>
</dbReference>
<dbReference type="PANTHER" id="PTHR35176:SF11">
    <property type="entry name" value="PYRIDOXAMINE 5'-PHOSPHATE OXIDASE FAMILY PROTEIN"/>
    <property type="match status" value="1"/>
</dbReference>
<comment type="caution">
    <text evidence="3">The sequence shown here is derived from an EMBL/GenBank/DDBJ whole genome shotgun (WGS) entry which is preliminary data.</text>
</comment>
<dbReference type="GO" id="GO:0070967">
    <property type="term" value="F:coenzyme F420 binding"/>
    <property type="evidence" value="ECO:0007669"/>
    <property type="project" value="TreeGrafter"/>
</dbReference>
<name>A0A9X2E420_9NOCA</name>
<sequence length="139" mass="16048">MAEDISRAHYVLLTTYRRDGTPVGTPVWAVEDSGRLLLWTETDSFKVRRIRRDPTVSVRPCTFRGVVYGQARRGRAELLDRAGTDRVRKMLARKYGIWGRLAVRWPWPSYFRPSRRLIRDVVTGNRPATVGIAISFDPM</sequence>
<dbReference type="Pfam" id="PF01243">
    <property type="entry name" value="PNPOx_N"/>
    <property type="match status" value="1"/>
</dbReference>
<dbReference type="PANTHER" id="PTHR35176">
    <property type="entry name" value="HEME OXYGENASE HI_0854-RELATED"/>
    <property type="match status" value="1"/>
</dbReference>
<proteinExistence type="predicted"/>
<dbReference type="Proteomes" id="UP001139157">
    <property type="component" value="Unassembled WGS sequence"/>
</dbReference>
<organism evidence="3 4">
    <name type="scientific">Nocardia pulmonis</name>
    <dbReference type="NCBI Taxonomy" id="2951408"/>
    <lineage>
        <taxon>Bacteria</taxon>
        <taxon>Bacillati</taxon>
        <taxon>Actinomycetota</taxon>
        <taxon>Actinomycetes</taxon>
        <taxon>Mycobacteriales</taxon>
        <taxon>Nocardiaceae</taxon>
        <taxon>Nocardia</taxon>
    </lineage>
</organism>
<dbReference type="EMBL" id="JAMRXG010000003">
    <property type="protein sequence ID" value="MCM6773255.1"/>
    <property type="molecule type" value="Genomic_DNA"/>
</dbReference>
<gene>
    <name evidence="3" type="ORF">NDR86_07205</name>
</gene>
<dbReference type="SUPFAM" id="SSF50475">
    <property type="entry name" value="FMN-binding split barrel"/>
    <property type="match status" value="1"/>
</dbReference>
<dbReference type="GO" id="GO:0005829">
    <property type="term" value="C:cytosol"/>
    <property type="evidence" value="ECO:0007669"/>
    <property type="project" value="TreeGrafter"/>
</dbReference>
<dbReference type="AlphaFoldDB" id="A0A9X2E420"/>
<dbReference type="GO" id="GO:0016627">
    <property type="term" value="F:oxidoreductase activity, acting on the CH-CH group of donors"/>
    <property type="evidence" value="ECO:0007669"/>
    <property type="project" value="TreeGrafter"/>
</dbReference>